<gene>
    <name evidence="11" type="ORF">FE263_13345</name>
</gene>
<dbReference type="GO" id="GO:0097506">
    <property type="term" value="F:deaminated base DNA N-glycosylase activity"/>
    <property type="evidence" value="ECO:0007669"/>
    <property type="project" value="UniProtKB-ARBA"/>
</dbReference>
<dbReference type="PANTHER" id="PTHR33693:SF9">
    <property type="entry name" value="TYPE-4 URACIL-DNA GLYCOSYLASE"/>
    <property type="match status" value="1"/>
</dbReference>
<evidence type="ECO:0000256" key="1">
    <source>
        <dbReference type="ARBA" id="ARBA00006521"/>
    </source>
</evidence>
<dbReference type="EMBL" id="VCDI01000004">
    <property type="protein sequence ID" value="TLU72103.1"/>
    <property type="molecule type" value="Genomic_DNA"/>
</dbReference>
<dbReference type="InterPro" id="IPR005273">
    <property type="entry name" value="Ura-DNA_glyco_family4"/>
</dbReference>
<dbReference type="OrthoDB" id="5290748at2"/>
<dbReference type="InterPro" id="IPR025404">
    <property type="entry name" value="DUF4130"/>
</dbReference>
<comment type="caution">
    <text evidence="11">The sequence shown here is derived from an EMBL/GenBank/DDBJ whole genome shotgun (WGS) entry which is preliminary data.</text>
</comment>
<dbReference type="GO" id="GO:0051539">
    <property type="term" value="F:4 iron, 4 sulfur cluster binding"/>
    <property type="evidence" value="ECO:0007669"/>
    <property type="project" value="UniProtKB-KW"/>
</dbReference>
<protein>
    <recommendedName>
        <fullName evidence="2">Type-4 uracil-DNA glycosylase</fullName>
    </recommendedName>
</protein>
<dbReference type="AlphaFoldDB" id="A0A5R9J5H5"/>
<dbReference type="NCBIfam" id="TIGR00758">
    <property type="entry name" value="UDG_fam4"/>
    <property type="match status" value="1"/>
</dbReference>
<dbReference type="NCBIfam" id="TIGR03915">
    <property type="entry name" value="SAM_7_link_chp"/>
    <property type="match status" value="1"/>
</dbReference>
<keyword evidence="6" id="KW-0378">Hydrolase</keyword>
<dbReference type="NCBIfam" id="TIGR03914">
    <property type="entry name" value="UDG_fam_dom"/>
    <property type="match status" value="1"/>
</dbReference>
<dbReference type="Pfam" id="PF13566">
    <property type="entry name" value="DUF4130"/>
    <property type="match status" value="1"/>
</dbReference>
<dbReference type="SMART" id="SM00986">
    <property type="entry name" value="UDG"/>
    <property type="match status" value="1"/>
</dbReference>
<dbReference type="InterPro" id="IPR005122">
    <property type="entry name" value="Uracil-DNA_glycosylase-like"/>
</dbReference>
<evidence type="ECO:0000256" key="6">
    <source>
        <dbReference type="ARBA" id="ARBA00022801"/>
    </source>
</evidence>
<dbReference type="SUPFAM" id="SSF52141">
    <property type="entry name" value="Uracil-DNA glycosylase-like"/>
    <property type="match status" value="1"/>
</dbReference>
<dbReference type="GO" id="GO:0006281">
    <property type="term" value="P:DNA repair"/>
    <property type="evidence" value="ECO:0007669"/>
    <property type="project" value="UniProtKB-KW"/>
</dbReference>
<dbReference type="InterPro" id="IPR036895">
    <property type="entry name" value="Uracil-DNA_glycosylase-like_sf"/>
</dbReference>
<evidence type="ECO:0000259" key="10">
    <source>
        <dbReference type="SMART" id="SM00986"/>
    </source>
</evidence>
<dbReference type="Pfam" id="PF03167">
    <property type="entry name" value="UDG"/>
    <property type="match status" value="1"/>
</dbReference>
<dbReference type="SMART" id="SM00987">
    <property type="entry name" value="UreE_C"/>
    <property type="match status" value="1"/>
</dbReference>
<evidence type="ECO:0000313" key="12">
    <source>
        <dbReference type="Proteomes" id="UP000305654"/>
    </source>
</evidence>
<feature type="domain" description="Uracil-DNA glycosylase-like" evidence="10">
    <location>
        <begin position="323"/>
        <end position="483"/>
    </location>
</feature>
<keyword evidence="7" id="KW-0408">Iron</keyword>
<dbReference type="InterPro" id="IPR023875">
    <property type="entry name" value="DNA_repair_put"/>
</dbReference>
<dbReference type="GO" id="GO:0046872">
    <property type="term" value="F:metal ion binding"/>
    <property type="evidence" value="ECO:0007669"/>
    <property type="project" value="UniProtKB-KW"/>
</dbReference>
<evidence type="ECO:0000256" key="8">
    <source>
        <dbReference type="ARBA" id="ARBA00023014"/>
    </source>
</evidence>
<dbReference type="Gene3D" id="3.40.470.10">
    <property type="entry name" value="Uracil-DNA glycosylase-like domain"/>
    <property type="match status" value="1"/>
</dbReference>
<dbReference type="InterPro" id="IPR051536">
    <property type="entry name" value="UDG_Type-4/5"/>
</dbReference>
<evidence type="ECO:0000256" key="5">
    <source>
        <dbReference type="ARBA" id="ARBA00022763"/>
    </source>
</evidence>
<dbReference type="RefSeq" id="WP_138326509.1">
    <property type="nucleotide sequence ID" value="NZ_VCDI01000004.1"/>
</dbReference>
<keyword evidence="4" id="KW-0479">Metal-binding</keyword>
<evidence type="ECO:0000256" key="9">
    <source>
        <dbReference type="ARBA" id="ARBA00023204"/>
    </source>
</evidence>
<accession>A0A5R9J5H5</accession>
<keyword evidence="9" id="KW-0234">DNA repair</keyword>
<dbReference type="CDD" id="cd10030">
    <property type="entry name" value="UDG-F4_TTUDGA_SPO1dp_like"/>
    <property type="match status" value="1"/>
</dbReference>
<reference evidence="11 12" key="1">
    <citation type="submission" date="2019-05" db="EMBL/GenBank/DDBJ databases">
        <authorList>
            <person name="Pankratov T."/>
            <person name="Grouzdev D."/>
        </authorList>
    </citation>
    <scope>NUCLEOTIDE SEQUENCE [LARGE SCALE GENOMIC DNA]</scope>
    <source>
        <strain evidence="11 12">KEBCLARHB70R</strain>
    </source>
</reference>
<keyword evidence="3" id="KW-0004">4Fe-4S</keyword>
<sequence length="494" mass="54851">MRNVVLAHEVDFAAWRAAARDLAIEGVPPEAVIWSVGAPDDLFAGTEQPPQPAAAAAFSVPRPLVELAQTVIQAREPERFALLYGLIWRTSRGEKRVIEDVTDPQVARAIRLSQSVRRDTHKMRAFVRFRAVEEEGVTRYVSWFEPDHFIVEANADFFVRRFATMVFSILTPYRSLHWTGSQVDFSPGADPSQVPDDDALERYWRAYFSSIFNPARLKVSAMTSEMPRKYWRNLPEAAAIPELVRAAQERTRTMLETAPMPKTAPTPKAATRPKAAQSLVEPGEPAIGDLLADTLPASVAALARDAAGCRRCPLWQPATQTVFGEGPQDAAMMMVGEQPGDQEDLAGRPFVGPAGQLLDRAIREAGIDRQAVYVTNAVKHFKFEPRGKRRIHQKPDNSEITACAPWLAEERRLVRPALLLMLGATAARAVLGRTVTISRERGRPIPLEGNTQGFVTVHPSYLLRLPDEEAKRREYAAFVADLTHARELLAELAA</sequence>
<keyword evidence="8" id="KW-0411">Iron-sulfur</keyword>
<keyword evidence="5" id="KW-0227">DNA damage</keyword>
<comment type="similarity">
    <text evidence="1">Belongs to the uracil-DNA glycosylase (UDG) superfamily. Type 4 (UDGa) family.</text>
</comment>
<evidence type="ECO:0000313" key="11">
    <source>
        <dbReference type="EMBL" id="TLU72103.1"/>
    </source>
</evidence>
<organism evidence="11 12">
    <name type="scientific">Lichenicoccus roseus</name>
    <dbReference type="NCBI Taxonomy" id="2683649"/>
    <lineage>
        <taxon>Bacteria</taxon>
        <taxon>Pseudomonadati</taxon>
        <taxon>Pseudomonadota</taxon>
        <taxon>Alphaproteobacteria</taxon>
        <taxon>Acetobacterales</taxon>
        <taxon>Acetobacteraceae</taxon>
        <taxon>Lichenicoccus</taxon>
    </lineage>
</organism>
<name>A0A5R9J5H5_9PROT</name>
<dbReference type="PANTHER" id="PTHR33693">
    <property type="entry name" value="TYPE-5 URACIL-DNA GLYCOSYLASE"/>
    <property type="match status" value="1"/>
</dbReference>
<dbReference type="Proteomes" id="UP000305654">
    <property type="component" value="Unassembled WGS sequence"/>
</dbReference>
<evidence type="ECO:0000256" key="2">
    <source>
        <dbReference type="ARBA" id="ARBA00019403"/>
    </source>
</evidence>
<keyword evidence="12" id="KW-1185">Reference proteome</keyword>
<proteinExistence type="inferred from homology"/>
<evidence type="ECO:0000256" key="3">
    <source>
        <dbReference type="ARBA" id="ARBA00022485"/>
    </source>
</evidence>
<evidence type="ECO:0000256" key="4">
    <source>
        <dbReference type="ARBA" id="ARBA00022723"/>
    </source>
</evidence>
<evidence type="ECO:0000256" key="7">
    <source>
        <dbReference type="ARBA" id="ARBA00023004"/>
    </source>
</evidence>